<gene>
    <name evidence="3" type="primary">GLRA4</name>
    <name evidence="3" type="ORF">FJT64_011358</name>
</gene>
<comment type="caution">
    <text evidence="3">The sequence shown here is derived from an EMBL/GenBank/DDBJ whole genome shotgun (WGS) entry which is preliminary data.</text>
</comment>
<dbReference type="OrthoDB" id="6346517at2759"/>
<dbReference type="GO" id="GO:0016020">
    <property type="term" value="C:membrane"/>
    <property type="evidence" value="ECO:0007669"/>
    <property type="project" value="InterPro"/>
</dbReference>
<evidence type="ECO:0000313" key="3">
    <source>
        <dbReference type="EMBL" id="KAF0290434.1"/>
    </source>
</evidence>
<keyword evidence="3" id="KW-0675">Receptor</keyword>
<feature type="transmembrane region" description="Helical" evidence="1">
    <location>
        <begin position="74"/>
        <end position="96"/>
    </location>
</feature>
<reference evidence="3 4" key="1">
    <citation type="submission" date="2019-07" db="EMBL/GenBank/DDBJ databases">
        <title>Draft genome assembly of a fouling barnacle, Amphibalanus amphitrite (Darwin, 1854): The first reference genome for Thecostraca.</title>
        <authorList>
            <person name="Kim W."/>
        </authorList>
    </citation>
    <scope>NUCLEOTIDE SEQUENCE [LARGE SCALE GENOMIC DNA]</scope>
    <source>
        <strain evidence="3">SNU_AA5</strain>
        <tissue evidence="3">Soma without cirri and trophi</tissue>
    </source>
</reference>
<keyword evidence="1" id="KW-0472">Membrane</keyword>
<accession>A0A6A4VFU4</accession>
<dbReference type="InterPro" id="IPR006202">
    <property type="entry name" value="Neur_chan_lig-bd"/>
</dbReference>
<keyword evidence="1" id="KW-1133">Transmembrane helix</keyword>
<evidence type="ECO:0000259" key="2">
    <source>
        <dbReference type="Pfam" id="PF02931"/>
    </source>
</evidence>
<proteinExistence type="predicted"/>
<keyword evidence="1" id="KW-0812">Transmembrane</keyword>
<evidence type="ECO:0000313" key="4">
    <source>
        <dbReference type="Proteomes" id="UP000440578"/>
    </source>
</evidence>
<dbReference type="InterPro" id="IPR038050">
    <property type="entry name" value="Neuro_actylchol_rec"/>
</dbReference>
<dbReference type="AlphaFoldDB" id="A0A6A4VFU4"/>
<evidence type="ECO:0000256" key="1">
    <source>
        <dbReference type="SAM" id="Phobius"/>
    </source>
</evidence>
<dbReference type="GO" id="GO:0005230">
    <property type="term" value="F:extracellular ligand-gated monoatomic ion channel activity"/>
    <property type="evidence" value="ECO:0007669"/>
    <property type="project" value="InterPro"/>
</dbReference>
<dbReference type="SUPFAM" id="SSF63712">
    <property type="entry name" value="Nicotinic receptor ligand binding domain-like"/>
    <property type="match status" value="1"/>
</dbReference>
<name>A0A6A4VFU4_AMPAM</name>
<dbReference type="PANTHER" id="PTHR18945">
    <property type="entry name" value="NEUROTRANSMITTER GATED ION CHANNEL"/>
    <property type="match status" value="1"/>
</dbReference>
<sequence length="139" mass="16144">MDRQTCTVKIQSYAYTSETLTIEWHPKGITREDIVMSSFYLEDIRTLPPVRVGVFNNSHAELSFEMRFKRKLRFSILAVYVPSLLVVMVSWLSLWAKTLKGNWTMTGAEKADRLERFSRVASVVAFAIFNIAYWAYYLG</sequence>
<dbReference type="Pfam" id="PF02931">
    <property type="entry name" value="Neur_chan_LBD"/>
    <property type="match status" value="1"/>
</dbReference>
<protein>
    <submittedName>
        <fullName evidence="3">Glycine receptor subunit alpha-4</fullName>
    </submittedName>
</protein>
<organism evidence="3 4">
    <name type="scientific">Amphibalanus amphitrite</name>
    <name type="common">Striped barnacle</name>
    <name type="synonym">Balanus amphitrite</name>
    <dbReference type="NCBI Taxonomy" id="1232801"/>
    <lineage>
        <taxon>Eukaryota</taxon>
        <taxon>Metazoa</taxon>
        <taxon>Ecdysozoa</taxon>
        <taxon>Arthropoda</taxon>
        <taxon>Crustacea</taxon>
        <taxon>Multicrustacea</taxon>
        <taxon>Cirripedia</taxon>
        <taxon>Thoracica</taxon>
        <taxon>Thoracicalcarea</taxon>
        <taxon>Balanomorpha</taxon>
        <taxon>Balanoidea</taxon>
        <taxon>Balanidae</taxon>
        <taxon>Amphibalaninae</taxon>
        <taxon>Amphibalanus</taxon>
    </lineage>
</organism>
<keyword evidence="4" id="KW-1185">Reference proteome</keyword>
<dbReference type="InterPro" id="IPR036734">
    <property type="entry name" value="Neur_chan_lig-bd_sf"/>
</dbReference>
<feature type="domain" description="Neurotransmitter-gated ion-channel ligand-binding" evidence="2">
    <location>
        <begin position="1"/>
        <end position="71"/>
    </location>
</feature>
<dbReference type="Proteomes" id="UP000440578">
    <property type="component" value="Unassembled WGS sequence"/>
</dbReference>
<dbReference type="Gene3D" id="2.70.170.10">
    <property type="entry name" value="Neurotransmitter-gated ion-channel ligand-binding domain"/>
    <property type="match status" value="1"/>
</dbReference>
<dbReference type="Gene3D" id="1.20.58.390">
    <property type="entry name" value="Neurotransmitter-gated ion-channel transmembrane domain"/>
    <property type="match status" value="1"/>
</dbReference>
<feature type="transmembrane region" description="Helical" evidence="1">
    <location>
        <begin position="116"/>
        <end position="136"/>
    </location>
</feature>
<dbReference type="GO" id="GO:0004888">
    <property type="term" value="F:transmembrane signaling receptor activity"/>
    <property type="evidence" value="ECO:0007669"/>
    <property type="project" value="InterPro"/>
</dbReference>
<dbReference type="InterPro" id="IPR006201">
    <property type="entry name" value="Neur_channel"/>
</dbReference>
<dbReference type="EMBL" id="VIIS01001956">
    <property type="protein sequence ID" value="KAF0290434.1"/>
    <property type="molecule type" value="Genomic_DNA"/>
</dbReference>